<dbReference type="Pfam" id="PF14802">
    <property type="entry name" value="TMEM192"/>
    <property type="match status" value="1"/>
</dbReference>
<dbReference type="PANTHER" id="PTHR31592">
    <property type="entry name" value="TRANSMEMBRANE PROTEIN 192"/>
    <property type="match status" value="1"/>
</dbReference>
<evidence type="ECO:0000256" key="5">
    <source>
        <dbReference type="ARBA" id="ARBA00022989"/>
    </source>
</evidence>
<feature type="transmembrane region" description="Helical" evidence="7">
    <location>
        <begin position="159"/>
        <end position="184"/>
    </location>
</feature>
<evidence type="ECO:0000256" key="6">
    <source>
        <dbReference type="ARBA" id="ARBA00023136"/>
    </source>
</evidence>
<protein>
    <recommendedName>
        <fullName evidence="3">Transmembrane protein 192</fullName>
    </recommendedName>
</protein>
<dbReference type="GO" id="GO:0005770">
    <property type="term" value="C:late endosome"/>
    <property type="evidence" value="ECO:0007669"/>
    <property type="project" value="TreeGrafter"/>
</dbReference>
<dbReference type="RefSeq" id="XP_058976977.1">
    <property type="nucleotide sequence ID" value="XM_059120994.1"/>
</dbReference>
<feature type="transmembrane region" description="Helical" evidence="7">
    <location>
        <begin position="82"/>
        <end position="103"/>
    </location>
</feature>
<gene>
    <name evidence="8" type="primary">101897272</name>
    <name evidence="10" type="synonym">LOC101897272</name>
    <name evidence="11" type="synonym">LOC131801902</name>
</gene>
<feature type="transmembrane region" description="Helical" evidence="7">
    <location>
        <begin position="123"/>
        <end position="147"/>
    </location>
</feature>
<dbReference type="OrthoDB" id="6277625at2759"/>
<dbReference type="AlphaFoldDB" id="A0A1I8MMT1"/>
<dbReference type="GO" id="GO:0005765">
    <property type="term" value="C:lysosomal membrane"/>
    <property type="evidence" value="ECO:0007669"/>
    <property type="project" value="TreeGrafter"/>
</dbReference>
<sequence>MASLLPNRAGSASGAQYMDEAFVDSRIMTDVEPILASSGDGNFKKLQTIPVFSIHLCVSVIISFVGIGLAVSWPEEKRGEAYFIMTSLRVAFWLVTFLFDHLIRKRHNDLRMNGYHDFHRSMVMHNGIALNVVSAWNTLLLLVQALLHHYYGNVMWNTWFTPVTCIVSFQLSETFILMTTHGCYMVKVYKFNKNANAPDALMGTDSSAGSLGLMQPGGNVAELLEKQADLIAYLKDHNQTLNQKLHHMQLHTRVTHLGH</sequence>
<dbReference type="STRING" id="7370.A0A1I8MMT1"/>
<name>A0A1I8MMT1_MUSDO</name>
<proteinExistence type="inferred from homology"/>
<evidence type="ECO:0000313" key="8">
    <source>
        <dbReference type="EnsemblMetazoa" id="MDOA006612-PA"/>
    </source>
</evidence>
<evidence type="ECO:0000313" key="10">
    <source>
        <dbReference type="RefSeq" id="XP_005178518.1"/>
    </source>
</evidence>
<dbReference type="KEGG" id="mde:101897272"/>
<reference evidence="10" key="2">
    <citation type="submission" date="2025-04" db="UniProtKB">
        <authorList>
            <consortium name="RefSeq"/>
        </authorList>
    </citation>
    <scope>IDENTIFICATION</scope>
    <source>
        <strain evidence="10 11">Aabys</strain>
        <tissue evidence="11">Whole body</tissue>
    </source>
</reference>
<evidence type="ECO:0000256" key="1">
    <source>
        <dbReference type="ARBA" id="ARBA00004141"/>
    </source>
</evidence>
<dbReference type="Proteomes" id="UP001652621">
    <property type="component" value="Unplaced"/>
</dbReference>
<reference evidence="8" key="1">
    <citation type="submission" date="2020-05" db="UniProtKB">
        <authorList>
            <consortium name="EnsemblMetazoa"/>
        </authorList>
    </citation>
    <scope>IDENTIFICATION</scope>
    <source>
        <strain evidence="8">Aabys</strain>
    </source>
</reference>
<feature type="transmembrane region" description="Helical" evidence="7">
    <location>
        <begin position="51"/>
        <end position="70"/>
    </location>
</feature>
<dbReference type="VEuPathDB" id="VectorBase:MDOMA2_015682"/>
<keyword evidence="4 7" id="KW-0812">Transmembrane</keyword>
<accession>A0A1I8MMT1</accession>
<evidence type="ECO:0000256" key="2">
    <source>
        <dbReference type="ARBA" id="ARBA00006314"/>
    </source>
</evidence>
<dbReference type="eggNOG" id="ENOG502RYVA">
    <property type="taxonomic scope" value="Eukaryota"/>
</dbReference>
<dbReference type="InterPro" id="IPR029399">
    <property type="entry name" value="TMEM192"/>
</dbReference>
<dbReference type="PANTHER" id="PTHR31592:SF1">
    <property type="entry name" value="TRANSMEMBRANE PROTEIN 192"/>
    <property type="match status" value="1"/>
</dbReference>
<comment type="subcellular location">
    <subcellularLocation>
        <location evidence="1">Membrane</location>
        <topology evidence="1">Multi-pass membrane protein</topology>
    </subcellularLocation>
</comment>
<evidence type="ECO:0000256" key="7">
    <source>
        <dbReference type="SAM" id="Phobius"/>
    </source>
</evidence>
<dbReference type="GeneID" id="101897272"/>
<evidence type="ECO:0000313" key="11">
    <source>
        <dbReference type="RefSeq" id="XP_058976977.1"/>
    </source>
</evidence>
<organism evidence="8">
    <name type="scientific">Musca domestica</name>
    <name type="common">House fly</name>
    <dbReference type="NCBI Taxonomy" id="7370"/>
    <lineage>
        <taxon>Eukaryota</taxon>
        <taxon>Metazoa</taxon>
        <taxon>Ecdysozoa</taxon>
        <taxon>Arthropoda</taxon>
        <taxon>Hexapoda</taxon>
        <taxon>Insecta</taxon>
        <taxon>Pterygota</taxon>
        <taxon>Neoptera</taxon>
        <taxon>Endopterygota</taxon>
        <taxon>Diptera</taxon>
        <taxon>Brachycera</taxon>
        <taxon>Muscomorpha</taxon>
        <taxon>Muscoidea</taxon>
        <taxon>Muscidae</taxon>
        <taxon>Musca</taxon>
    </lineage>
</organism>
<dbReference type="VEuPathDB" id="VectorBase:MDOMA2_009476"/>
<dbReference type="EnsemblMetazoa" id="MDOA006612-RA">
    <property type="protein sequence ID" value="MDOA006612-PA"/>
    <property type="gene ID" value="MDOA006612"/>
</dbReference>
<comment type="similarity">
    <text evidence="2">Belongs to the TMEM192 family.</text>
</comment>
<evidence type="ECO:0000256" key="4">
    <source>
        <dbReference type="ARBA" id="ARBA00022692"/>
    </source>
</evidence>
<keyword evidence="9" id="KW-1185">Reference proteome</keyword>
<dbReference type="VEuPathDB" id="VectorBase:MDOA006612"/>
<dbReference type="RefSeq" id="XP_005178518.1">
    <property type="nucleotide sequence ID" value="XM_005178461.3"/>
</dbReference>
<evidence type="ECO:0000313" key="9">
    <source>
        <dbReference type="Proteomes" id="UP001652621"/>
    </source>
</evidence>
<keyword evidence="5 7" id="KW-1133">Transmembrane helix</keyword>
<evidence type="ECO:0000256" key="3">
    <source>
        <dbReference type="ARBA" id="ARBA00014635"/>
    </source>
</evidence>
<keyword evidence="6 7" id="KW-0472">Membrane</keyword>